<dbReference type="Proteomes" id="UP000198983">
    <property type="component" value="Chromosome I"/>
</dbReference>
<keyword evidence="2" id="KW-1185">Reference proteome</keyword>
<evidence type="ECO:0000313" key="2">
    <source>
        <dbReference type="Proteomes" id="UP000198983"/>
    </source>
</evidence>
<evidence type="ECO:0000313" key="1">
    <source>
        <dbReference type="EMBL" id="SDR96674.1"/>
    </source>
</evidence>
<dbReference type="STRING" id="117157.SAMN04489717_1187"/>
<dbReference type="InterPro" id="IPR024787">
    <property type="entry name" value="EcsC"/>
</dbReference>
<organism evidence="1 2">
    <name type="scientific">Actinopolymorpha singaporensis</name>
    <dbReference type="NCBI Taxonomy" id="117157"/>
    <lineage>
        <taxon>Bacteria</taxon>
        <taxon>Bacillati</taxon>
        <taxon>Actinomycetota</taxon>
        <taxon>Actinomycetes</taxon>
        <taxon>Propionibacteriales</taxon>
        <taxon>Actinopolymorphaceae</taxon>
        <taxon>Actinopolymorpha</taxon>
    </lineage>
</organism>
<protein>
    <submittedName>
        <fullName evidence="1">EcsC protein family protein</fullName>
    </submittedName>
</protein>
<dbReference type="AlphaFoldDB" id="A0A1H1NCI9"/>
<dbReference type="Pfam" id="PF12787">
    <property type="entry name" value="EcsC"/>
    <property type="match status" value="1"/>
</dbReference>
<dbReference type="RefSeq" id="WP_241827807.1">
    <property type="nucleotide sequence ID" value="NZ_LT629732.1"/>
</dbReference>
<accession>A0A1H1NCI9</accession>
<reference evidence="1 2" key="1">
    <citation type="submission" date="2016-10" db="EMBL/GenBank/DDBJ databases">
        <authorList>
            <person name="de Groot N.N."/>
        </authorList>
    </citation>
    <scope>NUCLEOTIDE SEQUENCE [LARGE SCALE GENOMIC DNA]</scope>
    <source>
        <strain evidence="1 2">DSM 22024</strain>
    </source>
</reference>
<sequence length="226" mass="23361">MAVGKMVARSLGPMARQVTPRAAAALFRNVLDAAIDGRGRFPGALAVAERHLARAGGDHTRAADEVVEQHVRLAGAQGFVTSLGGFAILPLALPANITGLAVLQARMVAAIAHLRGYDLGDPRIRTAVTACLLGDDTVTELVQKGSLPSTPLAIATAPVHDVELDHRVATELGAILAAQVGGKRLSLTVGRRIPLLGGGVGAVVDAVATYRVGRYAQSELPPRRSA</sequence>
<proteinExistence type="predicted"/>
<dbReference type="EMBL" id="LT629732">
    <property type="protein sequence ID" value="SDR96674.1"/>
    <property type="molecule type" value="Genomic_DNA"/>
</dbReference>
<gene>
    <name evidence="1" type="ORF">SAMN04489717_1187</name>
</gene>
<name>A0A1H1NCI9_9ACTN</name>